<dbReference type="NCBIfam" id="TIGR02937">
    <property type="entry name" value="sigma70-ECF"/>
    <property type="match status" value="1"/>
</dbReference>
<dbReference type="InterPro" id="IPR007627">
    <property type="entry name" value="RNA_pol_sigma70_r2"/>
</dbReference>
<dbReference type="AlphaFoldDB" id="A0A0A8B5E1"/>
<keyword evidence="5" id="KW-0804">Transcription</keyword>
<dbReference type="InterPro" id="IPR013324">
    <property type="entry name" value="RNA_pol_sigma_r3/r4-like"/>
</dbReference>
<dbReference type="EMBL" id="CP009302">
    <property type="protein sequence ID" value="AJC12600.1"/>
    <property type="molecule type" value="Genomic_DNA"/>
</dbReference>
<dbReference type="PANTHER" id="PTHR43133">
    <property type="entry name" value="RNA POLYMERASE ECF-TYPE SIGMA FACTO"/>
    <property type="match status" value="1"/>
</dbReference>
<dbReference type="STRING" id="1531429.JI75_07980"/>
<dbReference type="InterPro" id="IPR039425">
    <property type="entry name" value="RNA_pol_sigma-70-like"/>
</dbReference>
<keyword evidence="4" id="KW-0238">DNA-binding</keyword>
<dbReference type="InterPro" id="IPR036388">
    <property type="entry name" value="WH-like_DNA-bd_sf"/>
</dbReference>
<evidence type="ECO:0000256" key="2">
    <source>
        <dbReference type="ARBA" id="ARBA00023015"/>
    </source>
</evidence>
<sequence length="167" mass="18795">MGEERDDEARARRAVSLYANLILRLSYTYLGSSHDAEDVCQVVLMKLLNCDTPFRDANHEKSWVIRVASNACKDLLRSRRSARIVALGEVPEVAAPEPDEAYREVLDHMMGLPLGYREALFLHYVEGYSAAEISRMQGKSESAVFKALSRGRQMIREAIEGGCDERS</sequence>
<feature type="domain" description="RNA polymerase sigma factor 70 region 4 type 2" evidence="7">
    <location>
        <begin position="105"/>
        <end position="154"/>
    </location>
</feature>
<reference evidence="9" key="1">
    <citation type="submission" date="2014-08" db="EMBL/GenBank/DDBJ databases">
        <title>Coriobacteriaceae sp. complete genome.</title>
        <authorList>
            <person name="Looft T."/>
            <person name="Bayles D.O."/>
            <person name="Stanton T.B."/>
        </authorList>
    </citation>
    <scope>NUCLEOTIDE SEQUENCE [LARGE SCALE GENOMIC DNA]</scope>
    <source>
        <strain evidence="9">68-1-3</strain>
    </source>
</reference>
<protein>
    <submittedName>
        <fullName evidence="8">RNA polymerase subunit sigma-24</fullName>
    </submittedName>
</protein>
<reference evidence="8 9" key="2">
    <citation type="journal article" date="2015" name="Genome Announc.">
        <title>Complete Genome Sequence of Coriobacteriaceae Strain 68-1-3, a Novel Mucus-Degrading Isolate from the Swine Intestinal Tract.</title>
        <authorList>
            <person name="Looft T."/>
            <person name="Bayles D.O."/>
            <person name="Alt D.P."/>
            <person name="Stanton T.B."/>
        </authorList>
    </citation>
    <scope>NUCLEOTIDE SEQUENCE [LARGE SCALE GENOMIC DNA]</scope>
    <source>
        <strain evidence="8 9">68-1-3</strain>
    </source>
</reference>
<dbReference type="GO" id="GO:0016987">
    <property type="term" value="F:sigma factor activity"/>
    <property type="evidence" value="ECO:0007669"/>
    <property type="project" value="UniProtKB-KW"/>
</dbReference>
<dbReference type="Proteomes" id="UP000031121">
    <property type="component" value="Chromosome"/>
</dbReference>
<evidence type="ECO:0000256" key="4">
    <source>
        <dbReference type="ARBA" id="ARBA00023125"/>
    </source>
</evidence>
<dbReference type="Gene3D" id="1.10.10.10">
    <property type="entry name" value="Winged helix-like DNA-binding domain superfamily/Winged helix DNA-binding domain"/>
    <property type="match status" value="1"/>
</dbReference>
<dbReference type="HOGENOM" id="CLU_047691_3_1_11"/>
<keyword evidence="3" id="KW-0731">Sigma factor</keyword>
<dbReference type="Pfam" id="PF04542">
    <property type="entry name" value="Sigma70_r2"/>
    <property type="match status" value="1"/>
</dbReference>
<keyword evidence="9" id="KW-1185">Reference proteome</keyword>
<evidence type="ECO:0000313" key="8">
    <source>
        <dbReference type="EMBL" id="AJC12600.1"/>
    </source>
</evidence>
<dbReference type="GO" id="GO:0003677">
    <property type="term" value="F:DNA binding"/>
    <property type="evidence" value="ECO:0007669"/>
    <property type="project" value="UniProtKB-KW"/>
</dbReference>
<accession>A0A0A8B5E1</accession>
<organism evidence="8 9">
    <name type="scientific">Berryella intestinalis</name>
    <dbReference type="NCBI Taxonomy" id="1531429"/>
    <lineage>
        <taxon>Bacteria</taxon>
        <taxon>Bacillati</taxon>
        <taxon>Actinomycetota</taxon>
        <taxon>Coriobacteriia</taxon>
        <taxon>Eggerthellales</taxon>
        <taxon>Eggerthellaceae</taxon>
        <taxon>Berryella</taxon>
    </lineage>
</organism>
<dbReference type="Pfam" id="PF08281">
    <property type="entry name" value="Sigma70_r4_2"/>
    <property type="match status" value="1"/>
</dbReference>
<dbReference type="GO" id="GO:0006352">
    <property type="term" value="P:DNA-templated transcription initiation"/>
    <property type="evidence" value="ECO:0007669"/>
    <property type="project" value="InterPro"/>
</dbReference>
<evidence type="ECO:0000256" key="5">
    <source>
        <dbReference type="ARBA" id="ARBA00023163"/>
    </source>
</evidence>
<dbReference type="SUPFAM" id="SSF88946">
    <property type="entry name" value="Sigma2 domain of RNA polymerase sigma factors"/>
    <property type="match status" value="1"/>
</dbReference>
<evidence type="ECO:0000256" key="1">
    <source>
        <dbReference type="ARBA" id="ARBA00010641"/>
    </source>
</evidence>
<evidence type="ECO:0000313" key="9">
    <source>
        <dbReference type="Proteomes" id="UP000031121"/>
    </source>
</evidence>
<name>A0A0A8B5E1_9ACTN</name>
<dbReference type="KEGG" id="cbac:JI75_07980"/>
<dbReference type="Gene3D" id="1.10.1740.10">
    <property type="match status" value="1"/>
</dbReference>
<dbReference type="SUPFAM" id="SSF88659">
    <property type="entry name" value="Sigma3 and sigma4 domains of RNA polymerase sigma factors"/>
    <property type="match status" value="1"/>
</dbReference>
<dbReference type="OrthoDB" id="9784272at2"/>
<dbReference type="PANTHER" id="PTHR43133:SF8">
    <property type="entry name" value="RNA POLYMERASE SIGMA FACTOR HI_1459-RELATED"/>
    <property type="match status" value="1"/>
</dbReference>
<dbReference type="InterPro" id="IPR013325">
    <property type="entry name" value="RNA_pol_sigma_r2"/>
</dbReference>
<evidence type="ECO:0000259" key="7">
    <source>
        <dbReference type="Pfam" id="PF08281"/>
    </source>
</evidence>
<dbReference type="InterPro" id="IPR013249">
    <property type="entry name" value="RNA_pol_sigma70_r4_t2"/>
</dbReference>
<evidence type="ECO:0000256" key="3">
    <source>
        <dbReference type="ARBA" id="ARBA00023082"/>
    </source>
</evidence>
<dbReference type="InterPro" id="IPR014284">
    <property type="entry name" value="RNA_pol_sigma-70_dom"/>
</dbReference>
<evidence type="ECO:0000259" key="6">
    <source>
        <dbReference type="Pfam" id="PF04542"/>
    </source>
</evidence>
<gene>
    <name evidence="8" type="ORF">JI75_07980</name>
</gene>
<proteinExistence type="inferred from homology"/>
<feature type="domain" description="RNA polymerase sigma-70 region 2" evidence="6">
    <location>
        <begin position="15"/>
        <end position="80"/>
    </location>
</feature>
<comment type="similarity">
    <text evidence="1">Belongs to the sigma-70 factor family. ECF subfamily.</text>
</comment>
<keyword evidence="2" id="KW-0805">Transcription regulation</keyword>